<name>A0A6J5ZPE5_9ZZZZ</name>
<dbReference type="EMBL" id="CAESAJ010000199">
    <property type="protein sequence ID" value="CAB4344564.1"/>
    <property type="molecule type" value="Genomic_DNA"/>
</dbReference>
<proteinExistence type="predicted"/>
<organism evidence="1">
    <name type="scientific">freshwater metagenome</name>
    <dbReference type="NCBI Taxonomy" id="449393"/>
    <lineage>
        <taxon>unclassified sequences</taxon>
        <taxon>metagenomes</taxon>
        <taxon>ecological metagenomes</taxon>
    </lineage>
</organism>
<accession>A0A6J5ZPE5</accession>
<sequence length="134" mass="14616">MLADGQRSSAKARAQQVLSRIEGTQLYELQAQAFEVIAYADRHCDPLSSDNAAKRSMANYVLGDHSSNAKRIATDFFTTPYATLSLIAGDNDRRAVADDSRAVLELISTVDPIVDQIVRLNESHQSPEEGHGIA</sequence>
<protein>
    <submittedName>
        <fullName evidence="1">Unannotated protein</fullName>
    </submittedName>
</protein>
<reference evidence="1" key="1">
    <citation type="submission" date="2020-05" db="EMBL/GenBank/DDBJ databases">
        <authorList>
            <person name="Chiriac C."/>
            <person name="Salcher M."/>
            <person name="Ghai R."/>
            <person name="Kavagutti S V."/>
        </authorList>
    </citation>
    <scope>NUCLEOTIDE SEQUENCE</scope>
</reference>
<dbReference type="AlphaFoldDB" id="A0A6J5ZPE5"/>
<evidence type="ECO:0000313" key="1">
    <source>
        <dbReference type="EMBL" id="CAB4344564.1"/>
    </source>
</evidence>
<gene>
    <name evidence="1" type="ORF">UFOPK3770_01306</name>
</gene>